<dbReference type="RefSeq" id="WP_014260012.1">
    <property type="nucleotide sequence ID" value="NC_016629.1"/>
</dbReference>
<dbReference type="AlphaFoldDB" id="F3Z2U3"/>
<accession>F3Z2U3</accession>
<gene>
    <name evidence="1" type="ORF">Desaf_1931</name>
</gene>
<evidence type="ECO:0000313" key="2">
    <source>
        <dbReference type="Proteomes" id="UP000007844"/>
    </source>
</evidence>
<reference evidence="1 2" key="1">
    <citation type="journal article" date="2011" name="J. Bacteriol.">
        <title>Genome sequence of the mercury-methylating and pleomorphic Desulfovibrio africanus Strain Walvis Bay.</title>
        <authorList>
            <person name="Brown S.D."/>
            <person name="Wall J.D."/>
            <person name="Kucken A.M."/>
            <person name="Gilmour C.C."/>
            <person name="Podar M."/>
            <person name="Brandt C.C."/>
            <person name="Teshima H."/>
            <person name="Detter J.C."/>
            <person name="Han C.S."/>
            <person name="Land M.L."/>
            <person name="Lucas S."/>
            <person name="Han J."/>
            <person name="Pennacchio L."/>
            <person name="Nolan M."/>
            <person name="Pitluck S."/>
            <person name="Woyke T."/>
            <person name="Goodwin L."/>
            <person name="Palumbo A.V."/>
            <person name="Elias D.A."/>
        </authorList>
    </citation>
    <scope>NUCLEOTIDE SEQUENCE [LARGE SCALE GENOMIC DNA]</scope>
    <source>
        <strain evidence="1 2">Walvis Bay</strain>
    </source>
</reference>
<name>F3Z2U3_DESAF</name>
<protein>
    <recommendedName>
        <fullName evidence="3">Tail protein</fullName>
    </recommendedName>
</protein>
<sequence length="197" mass="21793" precursor="true">MRTQDYRDMLLALCPPGQALASAPGSTWRRLLEALAQELARVDARSGRLQAESDPRQALELLEDWERALDLPDACNPAGSTLQERRMAVTQRLTVEGGQSPAYYRDLAARLGYEIALDEYRPFVAGLSRCGDVLCGGHDVRHSWRVTVHGPRVTYFRAGESATGERLLSISAAEDLTCILRRLAPAHTTVVIAYEEV</sequence>
<proteinExistence type="predicted"/>
<dbReference type="InterPro" id="IPR018755">
    <property type="entry name" value="Phage_Mu_Gp48"/>
</dbReference>
<dbReference type="Proteomes" id="UP000007844">
    <property type="component" value="Chromosome"/>
</dbReference>
<dbReference type="EMBL" id="CP003221">
    <property type="protein sequence ID" value="EGJ50260.1"/>
    <property type="molecule type" value="Genomic_DNA"/>
</dbReference>
<evidence type="ECO:0000313" key="1">
    <source>
        <dbReference type="EMBL" id="EGJ50260.1"/>
    </source>
</evidence>
<dbReference type="HOGENOM" id="CLU_114463_0_0_7"/>
<dbReference type="KEGG" id="daf:Desaf_1931"/>
<evidence type="ECO:0008006" key="3">
    <source>
        <dbReference type="Google" id="ProtNLM"/>
    </source>
</evidence>
<dbReference type="STRING" id="690850.Desaf_1931"/>
<dbReference type="Pfam" id="PF10076">
    <property type="entry name" value="Phage_Mu_Gp48"/>
    <property type="match status" value="1"/>
</dbReference>
<keyword evidence="2" id="KW-1185">Reference proteome</keyword>
<organism evidence="1 2">
    <name type="scientific">Desulfocurvibacter africanus subsp. africanus str. Walvis Bay</name>
    <dbReference type="NCBI Taxonomy" id="690850"/>
    <lineage>
        <taxon>Bacteria</taxon>
        <taxon>Pseudomonadati</taxon>
        <taxon>Thermodesulfobacteriota</taxon>
        <taxon>Desulfovibrionia</taxon>
        <taxon>Desulfovibrionales</taxon>
        <taxon>Desulfovibrionaceae</taxon>
        <taxon>Desulfocurvibacter</taxon>
    </lineage>
</organism>
<dbReference type="eggNOG" id="COG3778">
    <property type="taxonomic scope" value="Bacteria"/>
</dbReference>